<sequence>MNAHALPLRRLSHAQVRIARRLAGEPWMDFSVSDQPGRMTLRTSRRAPASTPMHWFDCALGKMGLSDAQAVLGAWSSTPAFITADSAESWLWPLYNAGLSAELANVLGALQRSASPEQQEEEFEYCELTLQLSAGRLHSVLALPAHALADWLEQPVWNVNPPLDHSGLALTFAMRLGRLSLPWQAIESLRPGDVLCPGEADFDTAGHGALVMGPRHVRVRIVEHAERLQLEVLQIEERTVTDRDELDQPISEAAETWAHDEAQADDAYAQDAYGADAYEEDAGLDDDRYEDDAVEDEDGHEHHADPHPSSGPVSETPTGAFNDLALPLTLRCGQINLTLGELATLVPGTVLEVPGIKPGLAGLYYGERRLAQGELVDVEGRLGLQILQVDERG</sequence>
<dbReference type="GeneID" id="65078268"/>
<reference evidence="3 5" key="1">
    <citation type="submission" date="2015-09" db="EMBL/GenBank/DDBJ databases">
        <title>Genome announcement of multiple Pseudomonas syringae strains.</title>
        <authorList>
            <person name="Thakur S."/>
            <person name="Wang P.W."/>
            <person name="Gong Y."/>
            <person name="Weir B.S."/>
            <person name="Guttman D.S."/>
        </authorList>
    </citation>
    <scope>NUCLEOTIDE SEQUENCE [LARGE SCALE GENOMIC DNA]</scope>
    <source>
        <strain evidence="3 5">ICMP19117</strain>
    </source>
</reference>
<keyword evidence="6" id="KW-1185">Reference proteome</keyword>
<dbReference type="RefSeq" id="WP_054994553.1">
    <property type="nucleotide sequence ID" value="NZ_FNJH01000002.1"/>
</dbReference>
<dbReference type="Proteomes" id="UP000050411">
    <property type="component" value="Unassembled WGS sequence"/>
</dbReference>
<reference evidence="4 6" key="2">
    <citation type="submission" date="2016-10" db="EMBL/GenBank/DDBJ databases">
        <authorList>
            <person name="Varghese N."/>
            <person name="Submissions S."/>
        </authorList>
    </citation>
    <scope>NUCLEOTIDE SEQUENCE [LARGE SCALE GENOMIC DNA]</scope>
    <source>
        <strain evidence="4 6">DSM 14939</strain>
    </source>
</reference>
<dbReference type="Gene3D" id="2.30.330.10">
    <property type="entry name" value="SpoA-like"/>
    <property type="match status" value="1"/>
</dbReference>
<dbReference type="InterPro" id="IPR001543">
    <property type="entry name" value="FliN-like_C"/>
</dbReference>
<evidence type="ECO:0000259" key="2">
    <source>
        <dbReference type="Pfam" id="PF01052"/>
    </source>
</evidence>
<protein>
    <submittedName>
        <fullName evidence="3">HrcQ</fullName>
    </submittedName>
    <submittedName>
        <fullName evidence="4">Type III secretion protein Q</fullName>
    </submittedName>
</protein>
<evidence type="ECO:0000313" key="4">
    <source>
        <dbReference type="EMBL" id="SDO87581.1"/>
    </source>
</evidence>
<dbReference type="InterPro" id="IPR036429">
    <property type="entry name" value="SpoA-like_sf"/>
</dbReference>
<dbReference type="Pfam" id="PF01052">
    <property type="entry name" value="FliMN_C"/>
    <property type="match status" value="1"/>
</dbReference>
<accession>A0A0P9LV56</accession>
<organism evidence="3 5">
    <name type="scientific">Pseudomonas congelans</name>
    <dbReference type="NCBI Taxonomy" id="200452"/>
    <lineage>
        <taxon>Bacteria</taxon>
        <taxon>Pseudomonadati</taxon>
        <taxon>Pseudomonadota</taxon>
        <taxon>Gammaproteobacteria</taxon>
        <taxon>Pseudomonadales</taxon>
        <taxon>Pseudomonadaceae</taxon>
        <taxon>Pseudomonas</taxon>
    </lineage>
</organism>
<dbReference type="PATRIC" id="fig|200452.3.peg.3691"/>
<gene>
    <name evidence="3" type="ORF">ALO92_03076</name>
    <name evidence="4" type="ORF">SAMN05216596_10293</name>
</gene>
<evidence type="ECO:0000313" key="5">
    <source>
        <dbReference type="Proteomes" id="UP000050411"/>
    </source>
</evidence>
<dbReference type="AlphaFoldDB" id="A0A0P9LV56"/>
<dbReference type="EMBL" id="FNJH01000002">
    <property type="protein sequence ID" value="SDO87581.1"/>
    <property type="molecule type" value="Genomic_DNA"/>
</dbReference>
<feature type="region of interest" description="Disordered" evidence="1">
    <location>
        <begin position="293"/>
        <end position="320"/>
    </location>
</feature>
<evidence type="ECO:0000313" key="6">
    <source>
        <dbReference type="Proteomes" id="UP000183042"/>
    </source>
</evidence>
<evidence type="ECO:0000313" key="3">
    <source>
        <dbReference type="EMBL" id="KPW82173.1"/>
    </source>
</evidence>
<name>A0A0P9LV56_9PSED</name>
<feature type="domain" description="Flagellar motor switch protein FliN-like C-terminal" evidence="2">
    <location>
        <begin position="322"/>
        <end position="389"/>
    </location>
</feature>
<evidence type="ECO:0000256" key="1">
    <source>
        <dbReference type="SAM" id="MobiDB-lite"/>
    </source>
</evidence>
<proteinExistence type="predicted"/>
<dbReference type="Proteomes" id="UP000183042">
    <property type="component" value="Unassembled WGS sequence"/>
</dbReference>
<dbReference type="EMBL" id="LJQB01000086">
    <property type="protein sequence ID" value="KPW82173.1"/>
    <property type="molecule type" value="Genomic_DNA"/>
</dbReference>
<comment type="caution">
    <text evidence="3">The sequence shown here is derived from an EMBL/GenBank/DDBJ whole genome shotgun (WGS) entry which is preliminary data.</text>
</comment>
<dbReference type="SUPFAM" id="SSF101801">
    <property type="entry name" value="Surface presentation of antigens (SPOA)"/>
    <property type="match status" value="1"/>
</dbReference>